<dbReference type="InterPro" id="IPR043130">
    <property type="entry name" value="CDP-OH_PTrfase_TM_dom"/>
</dbReference>
<feature type="transmembrane region" description="Helical" evidence="20">
    <location>
        <begin position="168"/>
        <end position="186"/>
    </location>
</feature>
<comment type="pathway">
    <text evidence="4">Lipid metabolism.</text>
</comment>
<keyword evidence="12 20" id="KW-1133">Transmembrane helix</keyword>
<gene>
    <name evidence="21" type="primary">pgsA</name>
    <name evidence="21" type="ORF">SG0102_21830</name>
</gene>
<dbReference type="PROSITE" id="PS00379">
    <property type="entry name" value="CDP_ALCOHOL_P_TRANSF"/>
    <property type="match status" value="1"/>
</dbReference>
<keyword evidence="10 19" id="KW-0808">Transferase</keyword>
<evidence type="ECO:0000256" key="17">
    <source>
        <dbReference type="ARBA" id="ARBA00048586"/>
    </source>
</evidence>
<feature type="transmembrane region" description="Helical" evidence="20">
    <location>
        <begin position="7"/>
        <end position="24"/>
    </location>
</feature>
<dbReference type="PIRSF" id="PIRSF000847">
    <property type="entry name" value="Phos_ph_gly_syn"/>
    <property type="match status" value="1"/>
</dbReference>
<dbReference type="UniPathway" id="UPA00084">
    <property type="reaction ID" value="UER00503"/>
</dbReference>
<dbReference type="AlphaFoldDB" id="A0A3G9JW22"/>
<keyword evidence="11 20" id="KW-0812">Transmembrane</keyword>
<dbReference type="InParanoid" id="A0A3G9JW22"/>
<dbReference type="Gene3D" id="1.20.120.1760">
    <property type="match status" value="1"/>
</dbReference>
<evidence type="ECO:0000256" key="14">
    <source>
        <dbReference type="ARBA" id="ARBA00023136"/>
    </source>
</evidence>
<evidence type="ECO:0000256" key="9">
    <source>
        <dbReference type="ARBA" id="ARBA00022516"/>
    </source>
</evidence>
<reference evidence="21 22" key="1">
    <citation type="submission" date="2018-11" db="EMBL/GenBank/DDBJ databases">
        <title>Novel Erysipelotrichaceae bacterium isolated from small intestine of a swine.</title>
        <authorList>
            <person name="Kim J.S."/>
            <person name="Choe H."/>
            <person name="Lee Y.R."/>
            <person name="Kim K.M."/>
            <person name="Park D.S."/>
        </authorList>
    </citation>
    <scope>NUCLEOTIDE SEQUENCE [LARGE SCALE GENOMIC DNA]</scope>
    <source>
        <strain evidence="21 22">SG0102</strain>
    </source>
</reference>
<dbReference type="EMBL" id="AP019309">
    <property type="protein sequence ID" value="BBH27249.1"/>
    <property type="molecule type" value="Genomic_DNA"/>
</dbReference>
<dbReference type="InterPro" id="IPR050324">
    <property type="entry name" value="CDP-alcohol_PTase-I"/>
</dbReference>
<keyword evidence="16" id="KW-1208">Phospholipid metabolism</keyword>
<dbReference type="FunCoup" id="A0A3G9JW22">
    <property type="interactions" value="397"/>
</dbReference>
<accession>A0A3G9JW22</accession>
<dbReference type="PANTHER" id="PTHR14269">
    <property type="entry name" value="CDP-DIACYLGLYCEROL--GLYCEROL-3-PHOSPHATE 3-PHOSPHATIDYLTRANSFERASE-RELATED"/>
    <property type="match status" value="1"/>
</dbReference>
<evidence type="ECO:0000256" key="2">
    <source>
        <dbReference type="ARBA" id="ARBA00004651"/>
    </source>
</evidence>
<dbReference type="InterPro" id="IPR048254">
    <property type="entry name" value="CDP_ALCOHOL_P_TRANSF_CS"/>
</dbReference>
<evidence type="ECO:0000256" key="7">
    <source>
        <dbReference type="ARBA" id="ARBA00014944"/>
    </source>
</evidence>
<evidence type="ECO:0000256" key="11">
    <source>
        <dbReference type="ARBA" id="ARBA00022692"/>
    </source>
</evidence>
<evidence type="ECO:0000256" key="6">
    <source>
        <dbReference type="ARBA" id="ARBA00013170"/>
    </source>
</evidence>
<comment type="function">
    <text evidence="1">This protein catalyzes the committed step to the synthesis of the acidic phospholipids.</text>
</comment>
<feature type="transmembrane region" description="Helical" evidence="20">
    <location>
        <begin position="119"/>
        <end position="137"/>
    </location>
</feature>
<comment type="pathway">
    <text evidence="3">Phospholipid metabolism; phosphatidylglycerol biosynthesis; phosphatidylglycerol from CDP-diacylglycerol: step 1/2.</text>
</comment>
<evidence type="ECO:0000256" key="10">
    <source>
        <dbReference type="ARBA" id="ARBA00022679"/>
    </source>
</evidence>
<evidence type="ECO:0000256" key="19">
    <source>
        <dbReference type="RuleBase" id="RU003750"/>
    </source>
</evidence>
<organism evidence="21 22">
    <name type="scientific">Intestinibaculum porci</name>
    <dbReference type="NCBI Taxonomy" id="2487118"/>
    <lineage>
        <taxon>Bacteria</taxon>
        <taxon>Bacillati</taxon>
        <taxon>Bacillota</taxon>
        <taxon>Erysipelotrichia</taxon>
        <taxon>Erysipelotrichales</taxon>
        <taxon>Erysipelotrichaceae</taxon>
        <taxon>Intestinibaculum</taxon>
    </lineage>
</organism>
<dbReference type="OrthoDB" id="9796672at2"/>
<comment type="catalytic activity">
    <reaction evidence="17">
        <text>a CDP-1,2-diacyl-sn-glycerol + sn-glycerol 3-phosphate = a 1,2-diacyl-sn-glycero-3-phospho-(1'-sn-glycero-3'-phosphate) + CMP + H(+)</text>
        <dbReference type="Rhea" id="RHEA:12593"/>
        <dbReference type="ChEBI" id="CHEBI:15378"/>
        <dbReference type="ChEBI" id="CHEBI:57597"/>
        <dbReference type="ChEBI" id="CHEBI:58332"/>
        <dbReference type="ChEBI" id="CHEBI:60110"/>
        <dbReference type="ChEBI" id="CHEBI:60377"/>
        <dbReference type="EC" id="2.7.8.5"/>
    </reaction>
</comment>
<dbReference type="Proteomes" id="UP000268059">
    <property type="component" value="Chromosome"/>
</dbReference>
<dbReference type="FunFam" id="1.20.120.1760:FF:000004">
    <property type="entry name" value="CDP-diacylglycerol--glycerol-3-phosphate 3-phosphatidyltransferase"/>
    <property type="match status" value="1"/>
</dbReference>
<proteinExistence type="inferred from homology"/>
<keyword evidence="15" id="KW-0594">Phospholipid biosynthesis</keyword>
<sequence length="196" mass="21534">MNLPNKLTVIRLLLVPVFIVVYLVPEALSMHVPVYHVLGTSMSLVDILSFVIFALASITDFLDGKLARKNNLVTTFGKFVDPVADKMLVNSALILLTVDGKIPVVLLIIMVLRDTLVDAVRFLAANHNIVIAASIWGKAKTMTQMVAICLLLLNNPIFAYIGLPLDTILIYLATIFSVFSGINYLNGSKEFILESM</sequence>
<name>A0A3G9JW22_9FIRM</name>
<evidence type="ECO:0000256" key="13">
    <source>
        <dbReference type="ARBA" id="ARBA00023098"/>
    </source>
</evidence>
<evidence type="ECO:0000256" key="8">
    <source>
        <dbReference type="ARBA" id="ARBA00022475"/>
    </source>
</evidence>
<comment type="similarity">
    <text evidence="5 19">Belongs to the CDP-alcohol phosphatidyltransferase class-I family.</text>
</comment>
<evidence type="ECO:0000256" key="4">
    <source>
        <dbReference type="ARBA" id="ARBA00005189"/>
    </source>
</evidence>
<evidence type="ECO:0000256" key="3">
    <source>
        <dbReference type="ARBA" id="ARBA00005042"/>
    </source>
</evidence>
<evidence type="ECO:0000256" key="20">
    <source>
        <dbReference type="SAM" id="Phobius"/>
    </source>
</evidence>
<keyword evidence="22" id="KW-1185">Reference proteome</keyword>
<dbReference type="RefSeq" id="WP_125119994.1">
    <property type="nucleotide sequence ID" value="NZ_AP019309.1"/>
</dbReference>
<dbReference type="InterPro" id="IPR004570">
    <property type="entry name" value="Phosphatidylglycerol_P_synth"/>
</dbReference>
<dbReference type="GO" id="GO:0005886">
    <property type="term" value="C:plasma membrane"/>
    <property type="evidence" value="ECO:0007669"/>
    <property type="project" value="UniProtKB-SubCell"/>
</dbReference>
<evidence type="ECO:0000256" key="1">
    <source>
        <dbReference type="ARBA" id="ARBA00003973"/>
    </source>
</evidence>
<dbReference type="PANTHER" id="PTHR14269:SF62">
    <property type="entry name" value="CDP-DIACYLGLYCEROL--GLYCEROL-3-PHOSPHATE 3-PHOSPHATIDYLTRANSFERASE 1, CHLOROPLASTIC"/>
    <property type="match status" value="1"/>
</dbReference>
<evidence type="ECO:0000313" key="22">
    <source>
        <dbReference type="Proteomes" id="UP000268059"/>
    </source>
</evidence>
<keyword evidence="14 20" id="KW-0472">Membrane</keyword>
<keyword evidence="13" id="KW-0443">Lipid metabolism</keyword>
<dbReference type="Pfam" id="PF01066">
    <property type="entry name" value="CDP-OH_P_transf"/>
    <property type="match status" value="1"/>
</dbReference>
<feature type="transmembrane region" description="Helical" evidence="20">
    <location>
        <begin position="44"/>
        <end position="62"/>
    </location>
</feature>
<evidence type="ECO:0000256" key="12">
    <source>
        <dbReference type="ARBA" id="ARBA00022989"/>
    </source>
</evidence>
<dbReference type="InterPro" id="IPR000462">
    <property type="entry name" value="CDP-OH_P_trans"/>
</dbReference>
<dbReference type="GO" id="GO:0006655">
    <property type="term" value="P:phosphatidylglycerol biosynthetic process"/>
    <property type="evidence" value="ECO:0007669"/>
    <property type="project" value="UniProtKB-UniPathway"/>
</dbReference>
<dbReference type="EC" id="2.7.8.5" evidence="6 18"/>
<keyword evidence="9" id="KW-0444">Lipid biosynthesis</keyword>
<evidence type="ECO:0000256" key="15">
    <source>
        <dbReference type="ARBA" id="ARBA00023209"/>
    </source>
</evidence>
<evidence type="ECO:0000313" key="21">
    <source>
        <dbReference type="EMBL" id="BBH27249.1"/>
    </source>
</evidence>
<dbReference type="KEGG" id="ebm:SG0102_21830"/>
<evidence type="ECO:0000256" key="16">
    <source>
        <dbReference type="ARBA" id="ARBA00023264"/>
    </source>
</evidence>
<comment type="subcellular location">
    <subcellularLocation>
        <location evidence="2">Cell membrane</location>
        <topology evidence="2">Multi-pass membrane protein</topology>
    </subcellularLocation>
</comment>
<feature type="transmembrane region" description="Helical" evidence="20">
    <location>
        <begin position="92"/>
        <end position="113"/>
    </location>
</feature>
<keyword evidence="8" id="KW-1003">Cell membrane</keyword>
<evidence type="ECO:0000256" key="18">
    <source>
        <dbReference type="NCBIfam" id="TIGR00560"/>
    </source>
</evidence>
<dbReference type="GO" id="GO:0008444">
    <property type="term" value="F:CDP-diacylglycerol-glycerol-3-phosphate 3-phosphatidyltransferase activity"/>
    <property type="evidence" value="ECO:0007669"/>
    <property type="project" value="UniProtKB-UniRule"/>
</dbReference>
<evidence type="ECO:0000256" key="5">
    <source>
        <dbReference type="ARBA" id="ARBA00010441"/>
    </source>
</evidence>
<dbReference type="NCBIfam" id="TIGR00560">
    <property type="entry name" value="pgsA"/>
    <property type="match status" value="1"/>
</dbReference>
<protein>
    <recommendedName>
        <fullName evidence="7 18">CDP-diacylglycerol--glycerol-3-phosphate 3-phosphatidyltransferase</fullName>
        <ecNumber evidence="6 18">2.7.8.5</ecNumber>
    </recommendedName>
</protein>